<evidence type="ECO:0000313" key="10">
    <source>
        <dbReference type="Proteomes" id="UP000185490"/>
    </source>
</evidence>
<keyword evidence="4 5" id="KW-0274">FAD</keyword>
<comment type="similarity">
    <text evidence="2 5">Belongs to the acyl-CoA dehydrogenase family.</text>
</comment>
<feature type="domain" description="Acyl-CoA oxidase/dehydrogenase middle" evidence="7">
    <location>
        <begin position="122"/>
        <end position="217"/>
    </location>
</feature>
<dbReference type="InterPro" id="IPR006089">
    <property type="entry name" value="Acyl-CoA_DH_CS"/>
</dbReference>
<comment type="cofactor">
    <cofactor evidence="1 5">
        <name>FAD</name>
        <dbReference type="ChEBI" id="CHEBI:57692"/>
    </cofactor>
</comment>
<keyword evidence="5" id="KW-0560">Oxidoreductase</keyword>
<protein>
    <submittedName>
        <fullName evidence="9">Acyl-CoA dehydrogenase</fullName>
    </submittedName>
</protein>
<dbReference type="SUPFAM" id="SSF47203">
    <property type="entry name" value="Acyl-CoA dehydrogenase C-terminal domain-like"/>
    <property type="match status" value="1"/>
</dbReference>
<dbReference type="InterPro" id="IPR036250">
    <property type="entry name" value="AcylCo_DH-like_C"/>
</dbReference>
<dbReference type="PIRSF" id="PIRSF016578">
    <property type="entry name" value="HsaA"/>
    <property type="match status" value="1"/>
</dbReference>
<evidence type="ECO:0000259" key="7">
    <source>
        <dbReference type="Pfam" id="PF02770"/>
    </source>
</evidence>
<evidence type="ECO:0000259" key="6">
    <source>
        <dbReference type="Pfam" id="PF00441"/>
    </source>
</evidence>
<sequence>MEYLMTKEQKLAQKLFKEFAEREVKPIAKQVDEEEYFPFETVKKMGQIGMMGIPFPNEVGGAGGDYLTYILAVEELAKVCATTAIILSAHTSLCCEPIYRFGNDFQKRKYLIPLVKGAKIGAFALTEPNAGTDAANQQTTAKLQGENYILNGTKIFVTNGGVADIYIVFATTNRELGTKDISAFIVEKDFEGFKIGKVEEKMGIRGSMTTEIVLENCMVPKENLLGAEGEGFKIALKTLDGGRIGVAAQALGIAEGAIDEVLKYVKERKQFNRPLSSFQGLQWYIAEMITNTRAAKLLVYDAALKKDKGLLKSADASMAKKFASDNAMFVTTQAVQIFGGYGYMKDYPIERMMRDAKITQIYEGTNEVQKMVIANQYLRR</sequence>
<evidence type="ECO:0000256" key="1">
    <source>
        <dbReference type="ARBA" id="ARBA00001974"/>
    </source>
</evidence>
<dbReference type="Pfam" id="PF02770">
    <property type="entry name" value="Acyl-CoA_dh_M"/>
    <property type="match status" value="1"/>
</dbReference>
<organism evidence="9 10">
    <name type="scientific">Thermosipho melanesiensis</name>
    <dbReference type="NCBI Taxonomy" id="46541"/>
    <lineage>
        <taxon>Bacteria</taxon>
        <taxon>Thermotogati</taxon>
        <taxon>Thermotogota</taxon>
        <taxon>Thermotogae</taxon>
        <taxon>Thermotogales</taxon>
        <taxon>Fervidobacteriaceae</taxon>
        <taxon>Thermosipho</taxon>
    </lineage>
</organism>
<dbReference type="SUPFAM" id="SSF56645">
    <property type="entry name" value="Acyl-CoA dehydrogenase NM domain-like"/>
    <property type="match status" value="1"/>
</dbReference>
<dbReference type="PANTHER" id="PTHR43884:SF12">
    <property type="entry name" value="ISOVALERYL-COA DEHYDROGENASE, MITOCHONDRIAL-RELATED"/>
    <property type="match status" value="1"/>
</dbReference>
<dbReference type="Gene3D" id="1.20.140.10">
    <property type="entry name" value="Butyryl-CoA Dehydrogenase, subunit A, domain 3"/>
    <property type="match status" value="1"/>
</dbReference>
<evidence type="ECO:0000256" key="2">
    <source>
        <dbReference type="ARBA" id="ARBA00009347"/>
    </source>
</evidence>
<dbReference type="InterPro" id="IPR009075">
    <property type="entry name" value="AcylCo_DH/oxidase_C"/>
</dbReference>
<dbReference type="PROSITE" id="PS00073">
    <property type="entry name" value="ACYL_COA_DH_2"/>
    <property type="match status" value="1"/>
</dbReference>
<evidence type="ECO:0000256" key="5">
    <source>
        <dbReference type="RuleBase" id="RU362125"/>
    </source>
</evidence>
<dbReference type="InterPro" id="IPR037069">
    <property type="entry name" value="AcylCoA_DH/ox_N_sf"/>
</dbReference>
<dbReference type="InterPro" id="IPR009100">
    <property type="entry name" value="AcylCoA_DH/oxidase_NM_dom_sf"/>
</dbReference>
<feature type="domain" description="Acyl-CoA dehydrogenase/oxidase C-terminal" evidence="6">
    <location>
        <begin position="229"/>
        <end position="377"/>
    </location>
</feature>
<dbReference type="Gene3D" id="1.10.540.10">
    <property type="entry name" value="Acyl-CoA dehydrogenase/oxidase, N-terminal domain"/>
    <property type="match status" value="1"/>
</dbReference>
<name>A0ABN4UXP9_9BACT</name>
<dbReference type="CDD" id="cd01158">
    <property type="entry name" value="SCAD_SBCAD"/>
    <property type="match status" value="1"/>
</dbReference>
<dbReference type="Gene3D" id="2.40.110.10">
    <property type="entry name" value="Butyryl-CoA Dehydrogenase, subunit A, domain 2"/>
    <property type="match status" value="1"/>
</dbReference>
<dbReference type="InterPro" id="IPR006091">
    <property type="entry name" value="Acyl-CoA_Oxase/DH_mid-dom"/>
</dbReference>
<gene>
    <name evidence="9" type="ORF">BW47_03570</name>
</gene>
<evidence type="ECO:0000256" key="3">
    <source>
        <dbReference type="ARBA" id="ARBA00022630"/>
    </source>
</evidence>
<accession>A0ABN4UXP9</accession>
<dbReference type="Proteomes" id="UP000185490">
    <property type="component" value="Chromosome"/>
</dbReference>
<dbReference type="InterPro" id="IPR013786">
    <property type="entry name" value="AcylCoA_DH/ox_N"/>
</dbReference>
<dbReference type="EMBL" id="CP007389">
    <property type="protein sequence ID" value="APT73671.1"/>
    <property type="molecule type" value="Genomic_DNA"/>
</dbReference>
<evidence type="ECO:0000313" key="9">
    <source>
        <dbReference type="EMBL" id="APT73671.1"/>
    </source>
</evidence>
<dbReference type="PANTHER" id="PTHR43884">
    <property type="entry name" value="ACYL-COA DEHYDROGENASE"/>
    <property type="match status" value="1"/>
</dbReference>
<dbReference type="Pfam" id="PF02771">
    <property type="entry name" value="Acyl-CoA_dh_N"/>
    <property type="match status" value="1"/>
</dbReference>
<dbReference type="Pfam" id="PF00441">
    <property type="entry name" value="Acyl-CoA_dh_1"/>
    <property type="match status" value="1"/>
</dbReference>
<proteinExistence type="inferred from homology"/>
<dbReference type="InterPro" id="IPR046373">
    <property type="entry name" value="Acyl-CoA_Oxase/DH_mid-dom_sf"/>
</dbReference>
<dbReference type="RefSeq" id="WP_012056881.1">
    <property type="nucleotide sequence ID" value="NZ_CP007389.1"/>
</dbReference>
<evidence type="ECO:0000259" key="8">
    <source>
        <dbReference type="Pfam" id="PF02771"/>
    </source>
</evidence>
<feature type="domain" description="Acyl-CoA dehydrogenase/oxidase N-terminal" evidence="8">
    <location>
        <begin position="6"/>
        <end position="117"/>
    </location>
</feature>
<keyword evidence="10" id="KW-1185">Reference proteome</keyword>
<keyword evidence="3 5" id="KW-0285">Flavoprotein</keyword>
<evidence type="ECO:0000256" key="4">
    <source>
        <dbReference type="ARBA" id="ARBA00022827"/>
    </source>
</evidence>
<reference evidence="9 10" key="1">
    <citation type="submission" date="2014-02" db="EMBL/GenBank/DDBJ databases">
        <title>Diversity of Thermotogales isolates from hydrothermal vents.</title>
        <authorList>
            <person name="Haverkamp T.H.A."/>
            <person name="Lossouarn J."/>
            <person name="Geslin C."/>
            <person name="Nesbo C.L."/>
        </authorList>
    </citation>
    <scope>NUCLEOTIDE SEQUENCE [LARGE SCALE GENOMIC DNA]</scope>
    <source>
        <strain evidence="9 10">431</strain>
    </source>
</reference>